<dbReference type="Pfam" id="PF18942">
    <property type="entry name" value="DUF5689"/>
    <property type="match status" value="1"/>
</dbReference>
<evidence type="ECO:0000256" key="1">
    <source>
        <dbReference type="SAM" id="SignalP"/>
    </source>
</evidence>
<dbReference type="Pfam" id="PF16409">
    <property type="entry name" value="DUF5017"/>
    <property type="match status" value="1"/>
</dbReference>
<proteinExistence type="predicted"/>
<gene>
    <name evidence="4" type="ORF">RLT85_09090</name>
</gene>
<dbReference type="EMBL" id="JAVRBG010000008">
    <property type="protein sequence ID" value="MDT0294787.1"/>
    <property type="molecule type" value="Genomic_DNA"/>
</dbReference>
<sequence>MKNINKFFTVSFLFLAGLAITSCVQDDDFSAPDVTYEEPDVTVNTSISSVKAMFGGFNAVKIEAGEGSDQELYLEGYVVSSDESGNVYKSIVIQDSPENPTAGISISTEATDTYLTYGIGRKIYFRVNDLYVGEYAGLPTIGTYEGADVGRIGVDDFYGRILRSTEKAEIVPTVISIADISPQYLNTLVQFENVQFPEALLGQYFGNIDDTFSVNRDIENCDGQTATMRISGFSDFKNIDLPEGNGSLTAVLSIFNTTYQLTLRNENDVDFDGERCGEDGGDGGEPDTTGTVSLPYSEDFQGETAGVGVPLSIDGWVNVNINGGERVFDIRDFDGNKYTQTSAFNSEENPYEVWLVTPGVDMTTSTSATLSFGTKDGYYNGQALKTYASTDFDGDPTTATWVELTDINYSTGNTEGYADNFLPSGDVDLSAYAGQVVYIGFEYSGASSGITTTYQIDNLSITED</sequence>
<feature type="chain" id="PRO_5045924298" evidence="1">
    <location>
        <begin position="27"/>
        <end position="464"/>
    </location>
</feature>
<organism evidence="4 5">
    <name type="scientific">Mesonia ostreae</name>
    <dbReference type="NCBI Taxonomy" id="861110"/>
    <lineage>
        <taxon>Bacteria</taxon>
        <taxon>Pseudomonadati</taxon>
        <taxon>Bacteroidota</taxon>
        <taxon>Flavobacteriia</taxon>
        <taxon>Flavobacteriales</taxon>
        <taxon>Flavobacteriaceae</taxon>
        <taxon>Mesonia</taxon>
    </lineage>
</organism>
<dbReference type="NCBIfam" id="NF038128">
    <property type="entry name" value="choice_anch_J"/>
    <property type="match status" value="1"/>
</dbReference>
<feature type="domain" description="DUF5689" evidence="3">
    <location>
        <begin position="43"/>
        <end position="269"/>
    </location>
</feature>
<dbReference type="InterPro" id="IPR043744">
    <property type="entry name" value="DUF5689"/>
</dbReference>
<keyword evidence="1" id="KW-0732">Signal</keyword>
<feature type="signal peptide" evidence="1">
    <location>
        <begin position="1"/>
        <end position="26"/>
    </location>
</feature>
<dbReference type="Gene3D" id="2.60.120.200">
    <property type="match status" value="1"/>
</dbReference>
<evidence type="ECO:0000313" key="4">
    <source>
        <dbReference type="EMBL" id="MDT0294787.1"/>
    </source>
</evidence>
<dbReference type="InterPro" id="IPR032185">
    <property type="entry name" value="DUF5017"/>
</dbReference>
<dbReference type="PROSITE" id="PS51257">
    <property type="entry name" value="PROKAR_LIPOPROTEIN"/>
    <property type="match status" value="1"/>
</dbReference>
<protein>
    <submittedName>
        <fullName evidence="4">DUF5689 domain-containing protein</fullName>
    </submittedName>
</protein>
<evidence type="ECO:0000313" key="5">
    <source>
        <dbReference type="Proteomes" id="UP001182991"/>
    </source>
</evidence>
<dbReference type="Proteomes" id="UP001182991">
    <property type="component" value="Unassembled WGS sequence"/>
</dbReference>
<keyword evidence="5" id="KW-1185">Reference proteome</keyword>
<evidence type="ECO:0000259" key="2">
    <source>
        <dbReference type="Pfam" id="PF16409"/>
    </source>
</evidence>
<accession>A0ABU2KJ88</accession>
<feature type="domain" description="DUF5017" evidence="2">
    <location>
        <begin position="364"/>
        <end position="459"/>
    </location>
</feature>
<evidence type="ECO:0000259" key="3">
    <source>
        <dbReference type="Pfam" id="PF18942"/>
    </source>
</evidence>
<comment type="caution">
    <text evidence="4">The sequence shown here is derived from an EMBL/GenBank/DDBJ whole genome shotgun (WGS) entry which is preliminary data.</text>
</comment>
<reference evidence="5" key="1">
    <citation type="submission" date="2023-07" db="EMBL/GenBank/DDBJ databases">
        <title>Isolating and identifying novel microbial strains from the Mariana Trench.</title>
        <authorList>
            <person name="Fu H."/>
        </authorList>
    </citation>
    <scope>NUCLEOTIDE SEQUENCE [LARGE SCALE GENOMIC DNA]</scope>
    <source>
        <strain evidence="5">T-y2</strain>
    </source>
</reference>
<dbReference type="RefSeq" id="WP_311401718.1">
    <property type="nucleotide sequence ID" value="NZ_JAVRBG010000008.1"/>
</dbReference>
<name>A0ABU2KJ88_9FLAO</name>